<evidence type="ECO:0000259" key="1">
    <source>
        <dbReference type="Pfam" id="PF01551"/>
    </source>
</evidence>
<protein>
    <submittedName>
        <fullName evidence="2">M23 family metallopeptidase</fullName>
    </submittedName>
</protein>
<proteinExistence type="predicted"/>
<accession>A0ABM7NZ06</accession>
<dbReference type="Gene3D" id="2.70.70.10">
    <property type="entry name" value="Glucose Permease (Domain IIA)"/>
    <property type="match status" value="2"/>
</dbReference>
<evidence type="ECO:0000313" key="3">
    <source>
        <dbReference type="Proteomes" id="UP001319045"/>
    </source>
</evidence>
<dbReference type="PANTHER" id="PTHR21666">
    <property type="entry name" value="PEPTIDASE-RELATED"/>
    <property type="match status" value="1"/>
</dbReference>
<dbReference type="PANTHER" id="PTHR21666:SF270">
    <property type="entry name" value="MUREIN HYDROLASE ACTIVATOR ENVC"/>
    <property type="match status" value="1"/>
</dbReference>
<dbReference type="Pfam" id="PF01551">
    <property type="entry name" value="Peptidase_M23"/>
    <property type="match status" value="2"/>
</dbReference>
<dbReference type="EMBL" id="AP024484">
    <property type="protein sequence ID" value="BCS85694.1"/>
    <property type="molecule type" value="Genomic_DNA"/>
</dbReference>
<name>A0ABM7NZ06_9BACT</name>
<feature type="domain" description="M23ase beta-sheet core" evidence="1">
    <location>
        <begin position="60"/>
        <end position="151"/>
    </location>
</feature>
<dbReference type="InterPro" id="IPR050570">
    <property type="entry name" value="Cell_wall_metabolism_enzyme"/>
</dbReference>
<evidence type="ECO:0000313" key="2">
    <source>
        <dbReference type="EMBL" id="BCS85694.1"/>
    </source>
</evidence>
<gene>
    <name evidence="2" type="ORF">prwr041_15870</name>
</gene>
<keyword evidence="3" id="KW-1185">Reference proteome</keyword>
<dbReference type="Proteomes" id="UP001319045">
    <property type="component" value="Chromosome"/>
</dbReference>
<dbReference type="InterPro" id="IPR011055">
    <property type="entry name" value="Dup_hybrid_motif"/>
</dbReference>
<reference evidence="2 3" key="1">
    <citation type="journal article" date="2022" name="Int. J. Syst. Evol. Microbiol.">
        <title>Prevotella herbatica sp. nov., a plant polysaccharide-decomposing anaerobic bacterium isolated from a methanogenic reactor.</title>
        <authorList>
            <person name="Uek A."/>
            <person name="Tonouchi A."/>
            <person name="Kaku N."/>
            <person name="Ueki K."/>
        </authorList>
    </citation>
    <scope>NUCLEOTIDE SEQUENCE [LARGE SCALE GENOMIC DNA]</scope>
    <source>
        <strain evidence="2 3">WR041</strain>
    </source>
</reference>
<dbReference type="InterPro" id="IPR016047">
    <property type="entry name" value="M23ase_b-sheet_dom"/>
</dbReference>
<dbReference type="CDD" id="cd12797">
    <property type="entry name" value="M23_peptidase"/>
    <property type="match status" value="2"/>
</dbReference>
<sequence length="358" mass="38870">MSAMTPAKKTFSAAEQQQIAIPTSGLFDRSNAFSIDFSAIKSNGYSFPLPVGKVKVVDDNQALEISTSAGDAVKAMFGGVVRLSRNVNGSGNVVVVRHDNGIETVYANNAQNMVTVGQRVKAGQTVAIVGSDAGRTYCKFSLMVNGGRINPKTFIDLNSHTLRKQTVLCKKNGTYVDVSVIENSEKQPKDVKDIIVSDNDDKIDFTGMPKSEWAYPLPGSHVISPFGGARHHPGIDLKTRPNDNICAAFDGVVIMAGNYFGYGNCIKIKHNNGLVTLYGHQSRNLVKNGEKVKAGQIIGLTGRTGRATTEHLHFEVFFKGHRLDPSSIFDTANKSLQQITLTCKNGVVKTQRNYFAKK</sequence>
<organism evidence="2 3">
    <name type="scientific">Prevotella herbatica</name>
    <dbReference type="NCBI Taxonomy" id="2801997"/>
    <lineage>
        <taxon>Bacteria</taxon>
        <taxon>Pseudomonadati</taxon>
        <taxon>Bacteroidota</taxon>
        <taxon>Bacteroidia</taxon>
        <taxon>Bacteroidales</taxon>
        <taxon>Prevotellaceae</taxon>
        <taxon>Prevotella</taxon>
    </lineage>
</organism>
<dbReference type="RefSeq" id="WP_237072345.1">
    <property type="nucleotide sequence ID" value="NZ_AP024484.1"/>
</dbReference>
<dbReference type="SUPFAM" id="SSF51261">
    <property type="entry name" value="Duplicated hybrid motif"/>
    <property type="match status" value="2"/>
</dbReference>
<feature type="domain" description="M23ase beta-sheet core" evidence="1">
    <location>
        <begin position="231"/>
        <end position="325"/>
    </location>
</feature>